<protein>
    <submittedName>
        <fullName evidence="2">Uncharacterized protein</fullName>
    </submittedName>
</protein>
<feature type="compositionally biased region" description="Basic residues" evidence="1">
    <location>
        <begin position="173"/>
        <end position="193"/>
    </location>
</feature>
<feature type="region of interest" description="Disordered" evidence="1">
    <location>
        <begin position="165"/>
        <end position="193"/>
    </location>
</feature>
<reference evidence="2" key="2">
    <citation type="journal article" date="2015" name="Data Brief">
        <title>Shoot transcriptome of the giant reed, Arundo donax.</title>
        <authorList>
            <person name="Barrero R.A."/>
            <person name="Guerrero F.D."/>
            <person name="Moolhuijzen P."/>
            <person name="Goolsby J.A."/>
            <person name="Tidwell J."/>
            <person name="Bellgard S.E."/>
            <person name="Bellgard M.I."/>
        </authorList>
    </citation>
    <scope>NUCLEOTIDE SEQUENCE</scope>
    <source>
        <tissue evidence="2">Shoot tissue taken approximately 20 cm above the soil surface</tissue>
    </source>
</reference>
<organism evidence="2">
    <name type="scientific">Arundo donax</name>
    <name type="common">Giant reed</name>
    <name type="synonym">Donax arundinaceus</name>
    <dbReference type="NCBI Taxonomy" id="35708"/>
    <lineage>
        <taxon>Eukaryota</taxon>
        <taxon>Viridiplantae</taxon>
        <taxon>Streptophyta</taxon>
        <taxon>Embryophyta</taxon>
        <taxon>Tracheophyta</taxon>
        <taxon>Spermatophyta</taxon>
        <taxon>Magnoliopsida</taxon>
        <taxon>Liliopsida</taxon>
        <taxon>Poales</taxon>
        <taxon>Poaceae</taxon>
        <taxon>PACMAD clade</taxon>
        <taxon>Arundinoideae</taxon>
        <taxon>Arundineae</taxon>
        <taxon>Arundo</taxon>
    </lineage>
</organism>
<accession>A0A0A9FI53</accession>
<name>A0A0A9FI53_ARUDO</name>
<dbReference type="AlphaFoldDB" id="A0A0A9FI53"/>
<proteinExistence type="predicted"/>
<evidence type="ECO:0000313" key="2">
    <source>
        <dbReference type="EMBL" id="JAE07953.1"/>
    </source>
</evidence>
<reference evidence="2" key="1">
    <citation type="submission" date="2014-09" db="EMBL/GenBank/DDBJ databases">
        <authorList>
            <person name="Magalhaes I.L.F."/>
            <person name="Oliveira U."/>
            <person name="Santos F.R."/>
            <person name="Vidigal T.H.D.A."/>
            <person name="Brescovit A.D."/>
            <person name="Santos A.J."/>
        </authorList>
    </citation>
    <scope>NUCLEOTIDE SEQUENCE</scope>
    <source>
        <tissue evidence="2">Shoot tissue taken approximately 20 cm above the soil surface</tissue>
    </source>
</reference>
<evidence type="ECO:0000256" key="1">
    <source>
        <dbReference type="SAM" id="MobiDB-lite"/>
    </source>
</evidence>
<sequence>MMSVRDGVIFRGGGLAFRRISGGIYLRVRLVVHGGVGGAVRLLGYRSRILLYRILVVLLLRLRLGGEVVDGLVDHRGRGLLLGVAARAGAGCGRGRGSGACVRDAAELGSDVRDGVELLHVEDGEPVEAAAVERGEHGLVLGAAPDLRQVPAQCVDHRVCRRELPAKPPDHRVPRRHLRRSRAPRRRRRGAHR</sequence>
<dbReference type="EMBL" id="GBRH01189943">
    <property type="protein sequence ID" value="JAE07953.1"/>
    <property type="molecule type" value="Transcribed_RNA"/>
</dbReference>